<feature type="domain" description="TrwC relaxase" evidence="2">
    <location>
        <begin position="8"/>
        <end position="429"/>
    </location>
</feature>
<evidence type="ECO:0000313" key="4">
    <source>
        <dbReference type="Proteomes" id="UP000093925"/>
    </source>
</evidence>
<keyword evidence="3" id="KW-0269">Exonuclease</keyword>
<dbReference type="Gene3D" id="2.30.30.940">
    <property type="match status" value="1"/>
</dbReference>
<keyword evidence="3" id="KW-0540">Nuclease</keyword>
<name>A0A1A3KZR5_MYCAS</name>
<dbReference type="SUPFAM" id="SSF55464">
    <property type="entry name" value="Origin of replication-binding domain, RBD-like"/>
    <property type="match status" value="1"/>
</dbReference>
<dbReference type="InterPro" id="IPR027417">
    <property type="entry name" value="P-loop_NTPase"/>
</dbReference>
<accession>A0A1A3KZR5</accession>
<dbReference type="SUPFAM" id="SSF52540">
    <property type="entry name" value="P-loop containing nucleoside triphosphate hydrolases"/>
    <property type="match status" value="2"/>
</dbReference>
<dbReference type="EMBL" id="LZLM01000014">
    <property type="protein sequence ID" value="OBJ89853.1"/>
    <property type="molecule type" value="Genomic_DNA"/>
</dbReference>
<protein>
    <submittedName>
        <fullName evidence="3">Exonuclease V subunit alpha</fullName>
    </submittedName>
</protein>
<proteinExistence type="predicted"/>
<reference evidence="3 4" key="1">
    <citation type="submission" date="2016-06" db="EMBL/GenBank/DDBJ databases">
        <authorList>
            <person name="Kjaerup R.B."/>
            <person name="Dalgaard T.S."/>
            <person name="Juul-Madsen H.R."/>
        </authorList>
    </citation>
    <scope>NUCLEOTIDE SEQUENCE [LARGE SCALE GENOMIC DNA]</scope>
    <source>
        <strain evidence="3 4">1276495.2</strain>
    </source>
</reference>
<keyword evidence="1" id="KW-0175">Coiled coil</keyword>
<dbReference type="GO" id="GO:0004527">
    <property type="term" value="F:exonuclease activity"/>
    <property type="evidence" value="ECO:0007669"/>
    <property type="project" value="UniProtKB-KW"/>
</dbReference>
<evidence type="ECO:0000256" key="1">
    <source>
        <dbReference type="SAM" id="Coils"/>
    </source>
</evidence>
<dbReference type="CDD" id="cd18809">
    <property type="entry name" value="SF1_C_RecD"/>
    <property type="match status" value="1"/>
</dbReference>
<keyword evidence="3" id="KW-0378">Hydrolase</keyword>
<sequence length="1943" mass="208096">MGLHKLTAGDGYLYLIRQVAAADGTERARASLADYYSSKGESPGRWMGRGLAALGKPVSRDSTDPLVAKLWGVPEASEVTEAQMKALFGSGLHPNAEQITGHLTAHGVAEVGAAAAARLGRAFPISHTENRFIARLTEAYRAYNTTAGAPAQASVPPEIRARIRTALAREMFTETHARPPADERELTGFVATQSRAPSNTVAGFDLTFTPVKSVSTLWALAPAPIANTIEECHHQAVAETLRFLEDNAAFSRMGTGGVAHVDTTGLIVAAFDHRDSRAGDPNLHTHAAVSNKVCAIGPDGIPRWLALDGATLYRAKVAASEFYNTRIEALLIDRVQVRFAERAAQAGKRTVREIVGVPAALNEKFSSRRAAIEGRVGDLIKQFQLDHGREPTMVEMLALSQQATLETRAAKHEPRSLAEQLHQWLGQAIEVLGSARAVADMVAEVTAPLPQHQVEITETWIAEQAAAVIATVAEHRATWTINHVRAEAQRRLRYANHPGGVDLVERITAAALGHSISLTSHADTEMNEPAPLRRRDGASVYSRHDSTVYTSAEIMAAERRILAAAGRRDGRTVDADSIGLALLEVHANTGVELNDAQRAMVHTMAASGARVQLTIAPAGAGKTTAMAPLAAAWRSSGGTVIGLAPQASASELLARDLGAPTDTIAKLVHLAGGTAPADDPAWRWYDAINADTLIIVDEAGKASTPELDTVISVALARGASLRLVGDDRQLSSISAGGILRDLAELHGALTLPTVVRFTHPVTGKAEAAASLALREGDPAGIGFYIDHHRVHVGADHSAADLAYAAWAADRAAGRDSILLAPDNDTVATLNERARLDRLTTLDPNDSAAAVTVTLSDGLCASAGDTITTRKNNRYLFTHSDGTWVKNGHRWTIREVHDDGSLTVIPLRGRATAVRLPARYVATHTTLGYASTIDVAQGMTAGGRDTEGTCHTVINDRLTRQQLYVALTRGRTENHVYASTVETDPHRILTPKATHPPTAVDLLSTIVGRDGAQQSAHTVAALDADPFTRLHGAAAMYTDALTAAAEHLAGPAVMAGIDAAAAAIRAELPDAGAWPVLRRSLALLAIDGYDPIAALHRAAATDLGDPHDLAAVLQWRLPTPAGSAAARVGPLQWLPDIPDTVRAHPSWGPYLTKRAKLVADLAAQVRHSARSSTPTTVPDWARPLRERRPALMAEIAVFRAAHGVDPADTRTAGPPQHPRRSAAIQRLIHERLDASMTRAADTAGRWRHLAERTNTGVTRDPFWPRLAAHLDDAARAGADVAALLGQAITTGGPLPDEMPAAALWWRLAGTLSPPVLDGTDTTLRPPWTAHLHHLLGTRIAEAVITDPAWPSLVAAVAASDWAPADLLAAAAEHQLDIAADTKLRPDQYARLLTYRIELLTHHAATIDPDIPHPAEHSAAQRPAPAVGDQLDLFDDYHPDGLDGLDDDLTEPPPDPYDYPYCLAENELHGLDFDDLPRHRPHTTGPVEDIDIGALRARRDAATQDVQELQEAILSGGGGPAERAAAELAELHRRHQQQRPLQHALARAHHLWVDAEGTATLHASLLTRLQAAITAAAARGDDQAVARFQQHHHDVTQQGPQIDAAVQAARARLDTARQALLDAAGGVEGIVTERHIHDRRAHAVRADNTALNHARRHARDLNDQLARAETAAARALTDNPLHSYDLAAELPEVRAEIAFLDAAGAASPATILDPPEAALAHLDDAHRRAVTAIATNIHTVQPLRLHPRADKPAALAALAATAHHDQRTVLALTATAQANAYAAEHPYADTTTDLSPARTDPDNHHVSVPRRGFIIVDDADHLSAENLLGLTRTAQAANTKVILLTTVDDRRPTHTLLAALHQNAPNAQHLGTPDPRRSEPRTAIERAEHYLAATNTPSPSRDEAIDLLRQRTQILDRLREMADATRRIDEVFAELDRGIDRGLEL</sequence>
<dbReference type="Pfam" id="PF13604">
    <property type="entry name" value="AAA_30"/>
    <property type="match status" value="1"/>
</dbReference>
<evidence type="ECO:0000259" key="2">
    <source>
        <dbReference type="Pfam" id="PF08751"/>
    </source>
</evidence>
<dbReference type="Pfam" id="PF08751">
    <property type="entry name" value="TrwC"/>
    <property type="match status" value="1"/>
</dbReference>
<comment type="caution">
    <text evidence="3">The sequence shown here is derived from an EMBL/GenBank/DDBJ whole genome shotgun (WGS) entry which is preliminary data.</text>
</comment>
<dbReference type="InterPro" id="IPR014862">
    <property type="entry name" value="TrwC"/>
</dbReference>
<organism evidence="3 4">
    <name type="scientific">Mycobacterium asiaticum</name>
    <dbReference type="NCBI Taxonomy" id="1790"/>
    <lineage>
        <taxon>Bacteria</taxon>
        <taxon>Bacillati</taxon>
        <taxon>Actinomycetota</taxon>
        <taxon>Actinomycetes</taxon>
        <taxon>Mycobacteriales</taxon>
        <taxon>Mycobacteriaceae</taxon>
        <taxon>Mycobacterium</taxon>
    </lineage>
</organism>
<gene>
    <name evidence="3" type="ORF">A5640_24895</name>
</gene>
<evidence type="ECO:0000313" key="3">
    <source>
        <dbReference type="EMBL" id="OBJ89853.1"/>
    </source>
</evidence>
<dbReference type="Proteomes" id="UP000093925">
    <property type="component" value="Unassembled WGS sequence"/>
</dbReference>
<dbReference type="Gene3D" id="3.40.50.300">
    <property type="entry name" value="P-loop containing nucleotide triphosphate hydrolases"/>
    <property type="match status" value="2"/>
</dbReference>
<feature type="coiled-coil region" evidence="1">
    <location>
        <begin position="1649"/>
        <end position="1676"/>
    </location>
</feature>
<dbReference type="NCBIfam" id="NF041492">
    <property type="entry name" value="MobF"/>
    <property type="match status" value="1"/>
</dbReference>
<dbReference type="RefSeq" id="WP_065138169.1">
    <property type="nucleotide sequence ID" value="NZ_LZLM01000014.1"/>
</dbReference>